<dbReference type="OrthoDB" id="5194813at2"/>
<dbReference type="InterPro" id="IPR018691">
    <property type="entry name" value="DUF2188"/>
</dbReference>
<dbReference type="Proteomes" id="UP000198221">
    <property type="component" value="Chromosome I"/>
</dbReference>
<protein>
    <recommendedName>
        <fullName evidence="4">DUF2188 domain-containing protein</fullName>
    </recommendedName>
</protein>
<name>A0A1C5I4S3_9ACTN</name>
<sequence length="76" mass="8574">MAKGDIETYHEDGQWKNRPEGNQRASTAHDAKAEAEAAGRQMAIERDVEHVIKKKDGTIGEKNTYPRSRDPRQIKG</sequence>
<dbReference type="Pfam" id="PF09954">
    <property type="entry name" value="DUF2188"/>
    <property type="match status" value="1"/>
</dbReference>
<dbReference type="AlphaFoldDB" id="A0A1C5I4S3"/>
<accession>A0A1C5I4S3</accession>
<evidence type="ECO:0000313" key="3">
    <source>
        <dbReference type="Proteomes" id="UP000198221"/>
    </source>
</evidence>
<feature type="region of interest" description="Disordered" evidence="1">
    <location>
        <begin position="1"/>
        <end position="76"/>
    </location>
</feature>
<organism evidence="2 3">
    <name type="scientific">Micromonospora inositola</name>
    <dbReference type="NCBI Taxonomy" id="47865"/>
    <lineage>
        <taxon>Bacteria</taxon>
        <taxon>Bacillati</taxon>
        <taxon>Actinomycetota</taxon>
        <taxon>Actinomycetes</taxon>
        <taxon>Micromonosporales</taxon>
        <taxon>Micromonosporaceae</taxon>
        <taxon>Micromonospora</taxon>
    </lineage>
</organism>
<dbReference type="EMBL" id="LT607754">
    <property type="protein sequence ID" value="SCG53268.1"/>
    <property type="molecule type" value="Genomic_DNA"/>
</dbReference>
<reference evidence="3" key="1">
    <citation type="submission" date="2016-06" db="EMBL/GenBank/DDBJ databases">
        <authorList>
            <person name="Varghese N."/>
            <person name="Submissions Spin"/>
        </authorList>
    </citation>
    <scope>NUCLEOTIDE SEQUENCE [LARGE SCALE GENOMIC DNA]</scope>
    <source>
        <strain evidence="3">DSM 43819</strain>
    </source>
</reference>
<keyword evidence="3" id="KW-1185">Reference proteome</keyword>
<evidence type="ECO:0008006" key="4">
    <source>
        <dbReference type="Google" id="ProtNLM"/>
    </source>
</evidence>
<feature type="compositionally biased region" description="Basic and acidic residues" evidence="1">
    <location>
        <begin position="67"/>
        <end position="76"/>
    </location>
</feature>
<evidence type="ECO:0000313" key="2">
    <source>
        <dbReference type="EMBL" id="SCG53268.1"/>
    </source>
</evidence>
<gene>
    <name evidence="2" type="ORF">GA0070613_2259</name>
</gene>
<feature type="compositionally biased region" description="Basic and acidic residues" evidence="1">
    <location>
        <begin position="1"/>
        <end position="59"/>
    </location>
</feature>
<proteinExistence type="predicted"/>
<evidence type="ECO:0000256" key="1">
    <source>
        <dbReference type="SAM" id="MobiDB-lite"/>
    </source>
</evidence>